<dbReference type="SUPFAM" id="SSF144091">
    <property type="entry name" value="Rhomboid-like"/>
    <property type="match status" value="1"/>
</dbReference>
<feature type="transmembrane region" description="Helical" evidence="5">
    <location>
        <begin position="12"/>
        <end position="33"/>
    </location>
</feature>
<protein>
    <submittedName>
        <fullName evidence="7">VanZ like protein</fullName>
    </submittedName>
</protein>
<evidence type="ECO:0000256" key="3">
    <source>
        <dbReference type="ARBA" id="ARBA00022989"/>
    </source>
</evidence>
<dbReference type="OrthoDB" id="5472246at2"/>
<evidence type="ECO:0000313" key="7">
    <source>
        <dbReference type="EMBL" id="TWH96307.1"/>
    </source>
</evidence>
<comment type="subcellular location">
    <subcellularLocation>
        <location evidence="1">Membrane</location>
        <topology evidence="1">Multi-pass membrane protein</topology>
    </subcellularLocation>
</comment>
<keyword evidence="3 5" id="KW-1133">Transmembrane helix</keyword>
<dbReference type="InterPro" id="IPR035952">
    <property type="entry name" value="Rhomboid-like_sf"/>
</dbReference>
<feature type="transmembrane region" description="Helical" evidence="5">
    <location>
        <begin position="104"/>
        <end position="121"/>
    </location>
</feature>
<evidence type="ECO:0000256" key="4">
    <source>
        <dbReference type="ARBA" id="ARBA00023136"/>
    </source>
</evidence>
<dbReference type="NCBIfam" id="NF037970">
    <property type="entry name" value="vanZ_1"/>
    <property type="match status" value="1"/>
</dbReference>
<organism evidence="7 8">
    <name type="scientific">Flavobacterium cheniae</name>
    <dbReference type="NCBI Taxonomy" id="295428"/>
    <lineage>
        <taxon>Bacteria</taxon>
        <taxon>Pseudomonadati</taxon>
        <taxon>Bacteroidota</taxon>
        <taxon>Flavobacteriia</taxon>
        <taxon>Flavobacteriales</taxon>
        <taxon>Flavobacteriaceae</taxon>
        <taxon>Flavobacterium</taxon>
    </lineage>
</organism>
<dbReference type="AlphaFoldDB" id="A0A562KLU1"/>
<evidence type="ECO:0000256" key="5">
    <source>
        <dbReference type="SAM" id="Phobius"/>
    </source>
</evidence>
<evidence type="ECO:0000313" key="8">
    <source>
        <dbReference type="Proteomes" id="UP000315312"/>
    </source>
</evidence>
<keyword evidence="4 5" id="KW-0472">Membrane</keyword>
<dbReference type="InterPro" id="IPR006976">
    <property type="entry name" value="VanZ-like"/>
</dbReference>
<feature type="transmembrane region" description="Helical" evidence="5">
    <location>
        <begin position="73"/>
        <end position="92"/>
    </location>
</feature>
<proteinExistence type="predicted"/>
<accession>A0A562KLU1</accession>
<sequence length="130" mass="14836">MKIIKHLSERKFLFLAITWTIFVTVASLVSFNSVPKVKVVGSDKVVHFLFYLVFVIFWSLAKKQSYFKINYSLLIVVIAIVFGIIIEILQGVLTKTRQADFYDVVANSLGAIVGFLGLFCVKDKIFNKFF</sequence>
<feature type="domain" description="VanZ-like" evidence="6">
    <location>
        <begin position="26"/>
        <end position="118"/>
    </location>
</feature>
<evidence type="ECO:0000256" key="2">
    <source>
        <dbReference type="ARBA" id="ARBA00022692"/>
    </source>
</evidence>
<keyword evidence="8" id="KW-1185">Reference proteome</keyword>
<evidence type="ECO:0000259" key="6">
    <source>
        <dbReference type="Pfam" id="PF04892"/>
    </source>
</evidence>
<reference evidence="7 8" key="1">
    <citation type="journal article" date="2015" name="Stand. Genomic Sci.">
        <title>Genomic Encyclopedia of Bacterial and Archaeal Type Strains, Phase III: the genomes of soil and plant-associated and newly described type strains.</title>
        <authorList>
            <person name="Whitman W.B."/>
            <person name="Woyke T."/>
            <person name="Klenk H.P."/>
            <person name="Zhou Y."/>
            <person name="Lilburn T.G."/>
            <person name="Beck B.J."/>
            <person name="De Vos P."/>
            <person name="Vandamme P."/>
            <person name="Eisen J.A."/>
            <person name="Garrity G."/>
            <person name="Hugenholtz P."/>
            <person name="Kyrpides N.C."/>
        </authorList>
    </citation>
    <scope>NUCLEOTIDE SEQUENCE [LARGE SCALE GENOMIC DNA]</scope>
    <source>
        <strain evidence="7 8">CGMCC 1.6844</strain>
    </source>
</reference>
<feature type="transmembrane region" description="Helical" evidence="5">
    <location>
        <begin position="45"/>
        <end position="61"/>
    </location>
</feature>
<keyword evidence="2 5" id="KW-0812">Transmembrane</keyword>
<dbReference type="EMBL" id="VLKM01000003">
    <property type="protein sequence ID" value="TWH96307.1"/>
    <property type="molecule type" value="Genomic_DNA"/>
</dbReference>
<dbReference type="PANTHER" id="PTHR28008">
    <property type="entry name" value="DOMAIN PROTEIN, PUTATIVE (AFU_ORTHOLOGUE AFUA_3G10980)-RELATED"/>
    <property type="match status" value="1"/>
</dbReference>
<dbReference type="Pfam" id="PF04892">
    <property type="entry name" value="VanZ"/>
    <property type="match status" value="1"/>
</dbReference>
<comment type="caution">
    <text evidence="7">The sequence shown here is derived from an EMBL/GenBank/DDBJ whole genome shotgun (WGS) entry which is preliminary data.</text>
</comment>
<dbReference type="GO" id="GO:0016020">
    <property type="term" value="C:membrane"/>
    <property type="evidence" value="ECO:0007669"/>
    <property type="project" value="UniProtKB-SubCell"/>
</dbReference>
<dbReference type="Proteomes" id="UP000315312">
    <property type="component" value="Unassembled WGS sequence"/>
</dbReference>
<evidence type="ECO:0000256" key="1">
    <source>
        <dbReference type="ARBA" id="ARBA00004141"/>
    </source>
</evidence>
<gene>
    <name evidence="7" type="ORF">IP97_00844</name>
</gene>
<dbReference type="PANTHER" id="PTHR28008:SF1">
    <property type="entry name" value="DOMAIN PROTEIN, PUTATIVE (AFU_ORTHOLOGUE AFUA_3G10980)-RELATED"/>
    <property type="match status" value="1"/>
</dbReference>
<name>A0A562KLU1_9FLAO</name>
<dbReference type="RefSeq" id="WP_133608409.1">
    <property type="nucleotide sequence ID" value="NZ_SNZC01000002.1"/>
</dbReference>